<evidence type="ECO:0000313" key="8">
    <source>
        <dbReference type="Proteomes" id="UP000198398"/>
    </source>
</evidence>
<dbReference type="GO" id="GO:0016757">
    <property type="term" value="F:glycosyltransferase activity"/>
    <property type="evidence" value="ECO:0007669"/>
    <property type="project" value="UniProtKB-KW"/>
</dbReference>
<organism evidence="7 8">
    <name type="scientific">Brachybacterium avium</name>
    <dbReference type="NCBI Taxonomy" id="2017485"/>
    <lineage>
        <taxon>Bacteria</taxon>
        <taxon>Bacillati</taxon>
        <taxon>Actinomycetota</taxon>
        <taxon>Actinomycetes</taxon>
        <taxon>Micrococcales</taxon>
        <taxon>Dermabacteraceae</taxon>
        <taxon>Brachybacterium</taxon>
    </lineage>
</organism>
<gene>
    <name evidence="7" type="ORF">CFK39_06450</name>
</gene>
<evidence type="ECO:0000256" key="3">
    <source>
        <dbReference type="ARBA" id="ARBA00022679"/>
    </source>
</evidence>
<keyword evidence="3" id="KW-0808">Transferase</keyword>
<keyword evidence="8" id="KW-1185">Reference proteome</keyword>
<sequence>MIQRLGALLRRAGHRPPQAPDAPVPRGREASAGDPRRSDEQRLVLADSTDTDDPAALAADPARYEEALARHREFVAQSFEPTAMLDHARFLISRSRGSAAEEVLALALARNGALIDALELYFELVRELDIPRARTAWAMDRLRADIDSHPESRRGALDFAIPHRLDDVLSGIGAHGNPVDQTIVQIDRAYEEERFTSASDVPGCRALGENDVIRAHLTAVLGRGLTSTALALLNTADERAVPFNALRRAIRRARGDGDLESAIAYLQAYLRFAPQDDWAHGMLETCRKSEFSNAQLARKGFPLPTKRTSPAVDRRASRVLYFLHNSLPFNSAGYATRSHGLLAALGELGWDVDGVTRLGYPYDLPANAEIPDVPVVESIDDVVYRRLLAGREVEKKNPLYDYTERYSAAIKDLVAIERPAILHAASNHVNGLAAVTAANRLGLPAVYEVRGLWEVTRASRAPEWADSEEFRFLSRMEADAARGATRVIALTAALRDELIVRGVDREKIHVVPNGVDTSRFTPAPRDAALAAQLGLSEKTVIGYVGSIVDYEGLDVLLAAVGSLNRGREDFHVLIVGDGAGLSELQGLVRELELDHVVTFTGRVPHGDVERYYSLIDITPFPRLPLPVTEMVSPLKPFEAMAMGKAVVASDVTALEEFIKPGINGLLHRKGDAESLTAQLAFLLDEPEQLLALGRSAREWVVGHRDWRHIAGLVAEVYADLQRDVTH</sequence>
<keyword evidence="2" id="KW-0328">Glycosyltransferase</keyword>
<dbReference type="Pfam" id="PF13579">
    <property type="entry name" value="Glyco_trans_4_4"/>
    <property type="match status" value="1"/>
</dbReference>
<feature type="domain" description="Glycosyltransferase subfamily 4-like N-terminal" evidence="6">
    <location>
        <begin position="333"/>
        <end position="514"/>
    </location>
</feature>
<feature type="compositionally biased region" description="Low complexity" evidence="4">
    <location>
        <begin position="1"/>
        <end position="10"/>
    </location>
</feature>
<dbReference type="InterPro" id="IPR001296">
    <property type="entry name" value="Glyco_trans_1"/>
</dbReference>
<dbReference type="Gene3D" id="3.40.50.2000">
    <property type="entry name" value="Glycogen Phosphorylase B"/>
    <property type="match status" value="2"/>
</dbReference>
<dbReference type="InterPro" id="IPR050194">
    <property type="entry name" value="Glycosyltransferase_grp1"/>
</dbReference>
<feature type="region of interest" description="Disordered" evidence="4">
    <location>
        <begin position="1"/>
        <end position="55"/>
    </location>
</feature>
<accession>A0A220UCT7</accession>
<dbReference type="AlphaFoldDB" id="A0A220UCT7"/>
<dbReference type="GO" id="GO:1901137">
    <property type="term" value="P:carbohydrate derivative biosynthetic process"/>
    <property type="evidence" value="ECO:0007669"/>
    <property type="project" value="UniProtKB-ARBA"/>
</dbReference>
<evidence type="ECO:0000256" key="1">
    <source>
        <dbReference type="ARBA" id="ARBA00021292"/>
    </source>
</evidence>
<proteinExistence type="predicted"/>
<evidence type="ECO:0000259" key="5">
    <source>
        <dbReference type="Pfam" id="PF00534"/>
    </source>
</evidence>
<dbReference type="InterPro" id="IPR028098">
    <property type="entry name" value="Glyco_trans_4-like_N"/>
</dbReference>
<dbReference type="PANTHER" id="PTHR45947">
    <property type="entry name" value="SULFOQUINOVOSYL TRANSFERASE SQD2"/>
    <property type="match status" value="1"/>
</dbReference>
<reference evidence="8" key="1">
    <citation type="submission" date="2017-07" db="EMBL/GenBank/DDBJ databases">
        <title>Brachybacterium sp. VR2415.</title>
        <authorList>
            <person name="Tak E.J."/>
            <person name="Bae J.-W."/>
        </authorList>
    </citation>
    <scope>NUCLEOTIDE SEQUENCE [LARGE SCALE GENOMIC DNA]</scope>
    <source>
        <strain evidence="8">VR2415</strain>
    </source>
</reference>
<evidence type="ECO:0000313" key="7">
    <source>
        <dbReference type="EMBL" id="ASK65533.1"/>
    </source>
</evidence>
<dbReference type="EMBL" id="CP022316">
    <property type="protein sequence ID" value="ASK65533.1"/>
    <property type="molecule type" value="Genomic_DNA"/>
</dbReference>
<evidence type="ECO:0000256" key="4">
    <source>
        <dbReference type="SAM" id="MobiDB-lite"/>
    </source>
</evidence>
<feature type="compositionally biased region" description="Basic and acidic residues" evidence="4">
    <location>
        <begin position="26"/>
        <end position="42"/>
    </location>
</feature>
<evidence type="ECO:0000256" key="2">
    <source>
        <dbReference type="ARBA" id="ARBA00022676"/>
    </source>
</evidence>
<protein>
    <recommendedName>
        <fullName evidence="1">D-inositol 3-phosphate glycosyltransferase</fullName>
    </recommendedName>
</protein>
<dbReference type="Proteomes" id="UP000198398">
    <property type="component" value="Chromosome"/>
</dbReference>
<evidence type="ECO:0000259" key="6">
    <source>
        <dbReference type="Pfam" id="PF13579"/>
    </source>
</evidence>
<name>A0A220UCT7_9MICO</name>
<feature type="domain" description="Glycosyl transferase family 1" evidence="5">
    <location>
        <begin position="534"/>
        <end position="699"/>
    </location>
</feature>
<dbReference type="CDD" id="cd03794">
    <property type="entry name" value="GT4_WbuB-like"/>
    <property type="match status" value="1"/>
</dbReference>
<dbReference type="KEGG" id="brv:CFK39_06450"/>
<dbReference type="Pfam" id="PF00534">
    <property type="entry name" value="Glycos_transf_1"/>
    <property type="match status" value="1"/>
</dbReference>
<dbReference type="SUPFAM" id="SSF53756">
    <property type="entry name" value="UDP-Glycosyltransferase/glycogen phosphorylase"/>
    <property type="match status" value="1"/>
</dbReference>
<dbReference type="PANTHER" id="PTHR45947:SF3">
    <property type="entry name" value="SULFOQUINOVOSYL TRANSFERASE SQD2"/>
    <property type="match status" value="1"/>
</dbReference>